<evidence type="ECO:0000256" key="2">
    <source>
        <dbReference type="ARBA" id="ARBA00022840"/>
    </source>
</evidence>
<dbReference type="InterPro" id="IPR041664">
    <property type="entry name" value="AAA_16"/>
</dbReference>
<evidence type="ECO:0000259" key="3">
    <source>
        <dbReference type="PROSITE" id="PS50043"/>
    </source>
</evidence>
<dbReference type="Proteomes" id="UP001500618">
    <property type="component" value="Unassembled WGS sequence"/>
</dbReference>
<organism evidence="4 5">
    <name type="scientific">Fodinicola feengrottensis</name>
    <dbReference type="NCBI Taxonomy" id="435914"/>
    <lineage>
        <taxon>Bacteria</taxon>
        <taxon>Bacillati</taxon>
        <taxon>Actinomycetota</taxon>
        <taxon>Actinomycetes</taxon>
        <taxon>Mycobacteriales</taxon>
        <taxon>Fodinicola</taxon>
    </lineage>
</organism>
<dbReference type="Gene3D" id="1.25.40.10">
    <property type="entry name" value="Tetratricopeptide repeat domain"/>
    <property type="match status" value="1"/>
</dbReference>
<dbReference type="InterPro" id="IPR027417">
    <property type="entry name" value="P-loop_NTPase"/>
</dbReference>
<dbReference type="SUPFAM" id="SSF46894">
    <property type="entry name" value="C-terminal effector domain of the bipartite response regulators"/>
    <property type="match status" value="1"/>
</dbReference>
<evidence type="ECO:0000313" key="4">
    <source>
        <dbReference type="EMBL" id="GAA1722047.1"/>
    </source>
</evidence>
<dbReference type="InterPro" id="IPR016032">
    <property type="entry name" value="Sig_transdc_resp-reg_C-effctor"/>
</dbReference>
<dbReference type="PANTHER" id="PTHR16305:SF35">
    <property type="entry name" value="TRANSCRIPTIONAL ACTIVATOR DOMAIN"/>
    <property type="match status" value="1"/>
</dbReference>
<proteinExistence type="predicted"/>
<feature type="domain" description="HTH luxR-type" evidence="3">
    <location>
        <begin position="836"/>
        <end position="901"/>
    </location>
</feature>
<dbReference type="InterPro" id="IPR036388">
    <property type="entry name" value="WH-like_DNA-bd_sf"/>
</dbReference>
<dbReference type="Pfam" id="PF00196">
    <property type="entry name" value="GerE"/>
    <property type="match status" value="1"/>
</dbReference>
<evidence type="ECO:0000256" key="1">
    <source>
        <dbReference type="ARBA" id="ARBA00022741"/>
    </source>
</evidence>
<dbReference type="SMART" id="SM00421">
    <property type="entry name" value="HTH_LUXR"/>
    <property type="match status" value="1"/>
</dbReference>
<dbReference type="RefSeq" id="WP_344315437.1">
    <property type="nucleotide sequence ID" value="NZ_BAAANY010000050.1"/>
</dbReference>
<dbReference type="PRINTS" id="PR00038">
    <property type="entry name" value="HTHLUXR"/>
</dbReference>
<reference evidence="5" key="1">
    <citation type="journal article" date="2019" name="Int. J. Syst. Evol. Microbiol.">
        <title>The Global Catalogue of Microorganisms (GCM) 10K type strain sequencing project: providing services to taxonomists for standard genome sequencing and annotation.</title>
        <authorList>
            <consortium name="The Broad Institute Genomics Platform"/>
            <consortium name="The Broad Institute Genome Sequencing Center for Infectious Disease"/>
            <person name="Wu L."/>
            <person name="Ma J."/>
        </authorList>
    </citation>
    <scope>NUCLEOTIDE SEQUENCE [LARGE SCALE GENOMIC DNA]</scope>
    <source>
        <strain evidence="5">JCM 14718</strain>
    </source>
</reference>
<protein>
    <submittedName>
        <fullName evidence="4">LuxR family transcriptional regulator</fullName>
    </submittedName>
</protein>
<evidence type="ECO:0000313" key="5">
    <source>
        <dbReference type="Proteomes" id="UP001500618"/>
    </source>
</evidence>
<sequence length="905" mass="96931">MRPLTPAHGSLVGRQAETQSIDELIGAARASQGGVLAVRGEAGIGKSALLAYAHSTASGFQVLHASGSEFESELPFAALHQLCRPLCAPSLSYLGELPAQHREALQVAFGLVSGPPDLYRVGLATLELLTFAAREQPLLCVVDDAQWLDAASAKALTFVARRVTADPVAMAVAVRLPAPASELDELPGLAVERLSDADARALLVAQSQMTLDEQVRDRIVAEARGNPLALLHLPRADGFAVPDTSSVPTRIERTFQARLANLPTDARLLLTIASADPTGDPGLLWPAAHRLGIDLQATSAAITTTELVEFSTRIRFCHPLARSAVYLAADADQRRTAHRVLADVTDPAVDPDRRIWHRARACAGPDEAVAAELERSASRAQARGGVVAAAAFIERAAELSVDATKRVERTLAAAQAKFDAGAADTAADFLASVENAGLDERQLAEVDLLRGRIAFVRQHDGDGPTFMIRAGERLSALDPQRSRDCFVDALEISMAVGRPSGVMDLVLAAAQTCAPAPHSPDILDALALLTTQGHRVAVPLLRKVLQGTDTPLWTQRPALAVMLAADLWDPQVHWTIVDWLMKTGRESGSPFVLRLALSQVASRAALTGDVGQAIAAIAEEDALADVTGGPPTYYHRLHLAAMRGRREEAFELMEAATKAAATHGIGQLIANVHWAAAVLNNSWSDYPAALAAGRQAISYGDLFLTGVSLPEVVEAAVRCGEYEEAAAALASLTERTQASGTATGLGIAAYARGLVTGVEDHFRQAVELLAQSPMRPARARAHLLYGEWLRREGRRKDCRVQLRTAHEMLSEAGLEAFARRAADELRATGEKARGRSTHTYNELTMQETHIARLVATGATSNEVAARLFISPRTVDTHLRNIFRKLGITSRRQLRDQPDLHAEQAS</sequence>
<dbReference type="PANTHER" id="PTHR16305">
    <property type="entry name" value="TESTICULAR SOLUBLE ADENYLYL CYCLASE"/>
    <property type="match status" value="1"/>
</dbReference>
<name>A0ABP4VCT0_9ACTN</name>
<dbReference type="InterPro" id="IPR011990">
    <property type="entry name" value="TPR-like_helical_dom_sf"/>
</dbReference>
<dbReference type="CDD" id="cd06170">
    <property type="entry name" value="LuxR_C_like"/>
    <property type="match status" value="1"/>
</dbReference>
<dbReference type="Gene3D" id="3.40.50.300">
    <property type="entry name" value="P-loop containing nucleotide triphosphate hydrolases"/>
    <property type="match status" value="1"/>
</dbReference>
<dbReference type="SUPFAM" id="SSF48452">
    <property type="entry name" value="TPR-like"/>
    <property type="match status" value="1"/>
</dbReference>
<dbReference type="Pfam" id="PF13191">
    <property type="entry name" value="AAA_16"/>
    <property type="match status" value="1"/>
</dbReference>
<comment type="caution">
    <text evidence="4">The sequence shown here is derived from an EMBL/GenBank/DDBJ whole genome shotgun (WGS) entry which is preliminary data.</text>
</comment>
<keyword evidence="1" id="KW-0547">Nucleotide-binding</keyword>
<dbReference type="SUPFAM" id="SSF52540">
    <property type="entry name" value="P-loop containing nucleoside triphosphate hydrolases"/>
    <property type="match status" value="1"/>
</dbReference>
<dbReference type="PROSITE" id="PS00622">
    <property type="entry name" value="HTH_LUXR_1"/>
    <property type="match status" value="1"/>
</dbReference>
<accession>A0ABP4VCT0</accession>
<dbReference type="InterPro" id="IPR000792">
    <property type="entry name" value="Tscrpt_reg_LuxR_C"/>
</dbReference>
<dbReference type="Gene3D" id="1.10.10.10">
    <property type="entry name" value="Winged helix-like DNA-binding domain superfamily/Winged helix DNA-binding domain"/>
    <property type="match status" value="1"/>
</dbReference>
<keyword evidence="5" id="KW-1185">Reference proteome</keyword>
<keyword evidence="2" id="KW-0067">ATP-binding</keyword>
<dbReference type="PROSITE" id="PS50043">
    <property type="entry name" value="HTH_LUXR_2"/>
    <property type="match status" value="1"/>
</dbReference>
<gene>
    <name evidence="4" type="ORF">GCM10009765_82640</name>
</gene>
<dbReference type="EMBL" id="BAAANY010000050">
    <property type="protein sequence ID" value="GAA1722047.1"/>
    <property type="molecule type" value="Genomic_DNA"/>
</dbReference>